<keyword evidence="3" id="KW-1185">Reference proteome</keyword>
<evidence type="ECO:0000313" key="2">
    <source>
        <dbReference type="EMBL" id="KAG2449222.1"/>
    </source>
</evidence>
<dbReference type="AlphaFoldDB" id="A0A835WKT4"/>
<comment type="caution">
    <text evidence="2">The sequence shown here is derived from an EMBL/GenBank/DDBJ whole genome shotgun (WGS) entry which is preliminary data.</text>
</comment>
<gene>
    <name evidence="2" type="ORF">HYH02_005969</name>
</gene>
<sequence length="73" mass="7778">MPSAGGMRSVPPSKPWLLCGAASLLCVCCMNRSPPGPGWPGPSWLRAPSVADSSIVRLEPGDSPWRLERSPTY</sequence>
<dbReference type="Proteomes" id="UP000613740">
    <property type="component" value="Unassembled WGS sequence"/>
</dbReference>
<evidence type="ECO:0008006" key="4">
    <source>
        <dbReference type="Google" id="ProtNLM"/>
    </source>
</evidence>
<dbReference type="EMBL" id="JAEHOD010000015">
    <property type="protein sequence ID" value="KAG2449222.1"/>
    <property type="molecule type" value="Genomic_DNA"/>
</dbReference>
<evidence type="ECO:0000256" key="1">
    <source>
        <dbReference type="SAM" id="SignalP"/>
    </source>
</evidence>
<organism evidence="2 3">
    <name type="scientific">Chlamydomonas schloesseri</name>
    <dbReference type="NCBI Taxonomy" id="2026947"/>
    <lineage>
        <taxon>Eukaryota</taxon>
        <taxon>Viridiplantae</taxon>
        <taxon>Chlorophyta</taxon>
        <taxon>core chlorophytes</taxon>
        <taxon>Chlorophyceae</taxon>
        <taxon>CS clade</taxon>
        <taxon>Chlamydomonadales</taxon>
        <taxon>Chlamydomonadaceae</taxon>
        <taxon>Chlamydomonas</taxon>
    </lineage>
</organism>
<evidence type="ECO:0000313" key="3">
    <source>
        <dbReference type="Proteomes" id="UP000613740"/>
    </source>
</evidence>
<feature type="signal peptide" evidence="1">
    <location>
        <begin position="1"/>
        <end position="32"/>
    </location>
</feature>
<name>A0A835WKT4_9CHLO</name>
<reference evidence="2" key="1">
    <citation type="journal article" date="2020" name="bioRxiv">
        <title>Comparative genomics of Chlamydomonas.</title>
        <authorList>
            <person name="Craig R.J."/>
            <person name="Hasan A.R."/>
            <person name="Ness R.W."/>
            <person name="Keightley P.D."/>
        </authorList>
    </citation>
    <scope>NUCLEOTIDE SEQUENCE</scope>
    <source>
        <strain evidence="2">CCAP 11/173</strain>
    </source>
</reference>
<feature type="chain" id="PRO_5033008187" description="Secreted protein" evidence="1">
    <location>
        <begin position="33"/>
        <end position="73"/>
    </location>
</feature>
<accession>A0A835WKT4</accession>
<keyword evidence="1" id="KW-0732">Signal</keyword>
<protein>
    <recommendedName>
        <fullName evidence="4">Secreted protein</fullName>
    </recommendedName>
</protein>
<proteinExistence type="predicted"/>